<reference evidence="8" key="1">
    <citation type="journal article" date="2019" name="Int. J. Syst. Evol. Microbiol.">
        <title>The Global Catalogue of Microorganisms (GCM) 10K type strain sequencing project: providing services to taxonomists for standard genome sequencing and annotation.</title>
        <authorList>
            <consortium name="The Broad Institute Genomics Platform"/>
            <consortium name="The Broad Institute Genome Sequencing Center for Infectious Disease"/>
            <person name="Wu L."/>
            <person name="Ma J."/>
        </authorList>
    </citation>
    <scope>NUCLEOTIDE SEQUENCE [LARGE SCALE GENOMIC DNA]</scope>
    <source>
        <strain evidence="8">JCM 17695</strain>
    </source>
</reference>
<accession>A0ABW2TT51</accession>
<evidence type="ECO:0000256" key="4">
    <source>
        <dbReference type="PROSITE-ProRule" id="PRU00335"/>
    </source>
</evidence>
<sequence>MARPPDTAKRAELVAAALDDLATHGLAEFTLRGLATRLGTSARMLVHYFGGRDALLEAVFAEHRRRTTALITTASDAGRAAWAAMTDDAQRGHFVVMFHLLAASLTDPTDSPVAQAAIVAWVDQVTDLLQARGWIGRGRAPTRRSWRPASRASCWTASSPPTTPAATPPPPGCSSCAWGEGYSPCRRTISVIQVGAYGEVQFGGVG</sequence>
<evidence type="ECO:0000256" key="1">
    <source>
        <dbReference type="ARBA" id="ARBA00023015"/>
    </source>
</evidence>
<dbReference type="PROSITE" id="PS50977">
    <property type="entry name" value="HTH_TETR_2"/>
    <property type="match status" value="1"/>
</dbReference>
<feature type="domain" description="HTH tetR-type" evidence="6">
    <location>
        <begin position="7"/>
        <end position="67"/>
    </location>
</feature>
<dbReference type="Proteomes" id="UP001596512">
    <property type="component" value="Unassembled WGS sequence"/>
</dbReference>
<dbReference type="PANTHER" id="PTHR30055:SF234">
    <property type="entry name" value="HTH-TYPE TRANSCRIPTIONAL REGULATOR BETI"/>
    <property type="match status" value="1"/>
</dbReference>
<dbReference type="InterPro" id="IPR050109">
    <property type="entry name" value="HTH-type_TetR-like_transc_reg"/>
</dbReference>
<evidence type="ECO:0000256" key="5">
    <source>
        <dbReference type="SAM" id="MobiDB-lite"/>
    </source>
</evidence>
<feature type="region of interest" description="Disordered" evidence="5">
    <location>
        <begin position="149"/>
        <end position="172"/>
    </location>
</feature>
<evidence type="ECO:0000313" key="8">
    <source>
        <dbReference type="Proteomes" id="UP001596512"/>
    </source>
</evidence>
<dbReference type="Pfam" id="PF00440">
    <property type="entry name" value="TetR_N"/>
    <property type="match status" value="1"/>
</dbReference>
<protein>
    <submittedName>
        <fullName evidence="7">TetR/AcrR family transcriptional regulator</fullName>
    </submittedName>
</protein>
<evidence type="ECO:0000259" key="6">
    <source>
        <dbReference type="PROSITE" id="PS50977"/>
    </source>
</evidence>
<keyword evidence="1" id="KW-0805">Transcription regulation</keyword>
<proteinExistence type="predicted"/>
<dbReference type="PANTHER" id="PTHR30055">
    <property type="entry name" value="HTH-TYPE TRANSCRIPTIONAL REGULATOR RUTR"/>
    <property type="match status" value="1"/>
</dbReference>
<keyword evidence="2 4" id="KW-0238">DNA-binding</keyword>
<comment type="caution">
    <text evidence="7">The sequence shown here is derived from an EMBL/GenBank/DDBJ whole genome shotgun (WGS) entry which is preliminary data.</text>
</comment>
<feature type="compositionally biased region" description="Pro residues" evidence="5">
    <location>
        <begin position="161"/>
        <end position="172"/>
    </location>
</feature>
<dbReference type="InterPro" id="IPR009057">
    <property type="entry name" value="Homeodomain-like_sf"/>
</dbReference>
<dbReference type="Gene3D" id="1.10.357.10">
    <property type="entry name" value="Tetracycline Repressor, domain 2"/>
    <property type="match status" value="1"/>
</dbReference>
<evidence type="ECO:0000256" key="3">
    <source>
        <dbReference type="ARBA" id="ARBA00023163"/>
    </source>
</evidence>
<dbReference type="InterPro" id="IPR001647">
    <property type="entry name" value="HTH_TetR"/>
</dbReference>
<name>A0ABW2TT51_9PSEU</name>
<evidence type="ECO:0000256" key="2">
    <source>
        <dbReference type="ARBA" id="ARBA00023125"/>
    </source>
</evidence>
<evidence type="ECO:0000313" key="7">
    <source>
        <dbReference type="EMBL" id="MFC7616388.1"/>
    </source>
</evidence>
<keyword evidence="8" id="KW-1185">Reference proteome</keyword>
<dbReference type="SUPFAM" id="SSF46689">
    <property type="entry name" value="Homeodomain-like"/>
    <property type="match status" value="1"/>
</dbReference>
<organism evidence="7 8">
    <name type="scientific">Actinokineospora soli</name>
    <dbReference type="NCBI Taxonomy" id="1048753"/>
    <lineage>
        <taxon>Bacteria</taxon>
        <taxon>Bacillati</taxon>
        <taxon>Actinomycetota</taxon>
        <taxon>Actinomycetes</taxon>
        <taxon>Pseudonocardiales</taxon>
        <taxon>Pseudonocardiaceae</taxon>
        <taxon>Actinokineospora</taxon>
    </lineage>
</organism>
<keyword evidence="3" id="KW-0804">Transcription</keyword>
<dbReference type="EMBL" id="JBHTEY010000004">
    <property type="protein sequence ID" value="MFC7616388.1"/>
    <property type="molecule type" value="Genomic_DNA"/>
</dbReference>
<feature type="DNA-binding region" description="H-T-H motif" evidence="4">
    <location>
        <begin position="30"/>
        <end position="49"/>
    </location>
</feature>
<gene>
    <name evidence="7" type="ORF">ACFQV2_25870</name>
</gene>